<dbReference type="AlphaFoldDB" id="A0A6G1H150"/>
<dbReference type="Gene3D" id="3.20.20.100">
    <property type="entry name" value="NADP-dependent oxidoreductase domain"/>
    <property type="match status" value="1"/>
</dbReference>
<dbReference type="PANTHER" id="PTHR43364:SF4">
    <property type="entry name" value="NAD(P)-LINKED OXIDOREDUCTASE SUPERFAMILY PROTEIN"/>
    <property type="match status" value="1"/>
</dbReference>
<name>A0A6G1H150_9PEZI</name>
<gene>
    <name evidence="3" type="ORF">K402DRAFT_393316</name>
</gene>
<dbReference type="SUPFAM" id="SSF51430">
    <property type="entry name" value="NAD(P)-linked oxidoreductase"/>
    <property type="match status" value="1"/>
</dbReference>
<dbReference type="InterPro" id="IPR023210">
    <property type="entry name" value="NADP_OxRdtase_dom"/>
</dbReference>
<dbReference type="GO" id="GO:0016491">
    <property type="term" value="F:oxidoreductase activity"/>
    <property type="evidence" value="ECO:0007669"/>
    <property type="project" value="UniProtKB-KW"/>
</dbReference>
<dbReference type="PANTHER" id="PTHR43364">
    <property type="entry name" value="NADH-SPECIFIC METHYLGLYOXAL REDUCTASE-RELATED"/>
    <property type="match status" value="1"/>
</dbReference>
<keyword evidence="4" id="KW-1185">Reference proteome</keyword>
<sequence>MPLLAARPKDRIILGLMTFGPDASKGARTTSLSEYNQFLDHFQQQGYNEVDTARIYVGGQQEAFTREARWKERGLTLATKSYPTSPGTHKPEVLEKIVAKSLAELGTDCVDIFYLHAADRSVPFAETLEAVNEMHKQKKFVQLGLSNFTAFEVAEVCTLCAERKWVRPTIFQAMYNCITRSIEAELIPACHRYGLDIVIYNPLAGGLFSGKYKLSEIPADGRFSDSTHMGTNYRARYFKDATFDALAIIEPVVQKHGLTLLETALRWCVHHSALRVKDGNDGVIIGCSSLKQLEGNLVDLEKGPLPEEVVKCLDEAWGVAKASTPNYWHLDLKYTYDTQKAVFGTP</sequence>
<evidence type="ECO:0000256" key="1">
    <source>
        <dbReference type="ARBA" id="ARBA00023002"/>
    </source>
</evidence>
<proteinExistence type="predicted"/>
<dbReference type="Proteomes" id="UP000800041">
    <property type="component" value="Unassembled WGS sequence"/>
</dbReference>
<feature type="domain" description="NADP-dependent oxidoreductase" evidence="2">
    <location>
        <begin position="11"/>
        <end position="317"/>
    </location>
</feature>
<dbReference type="OrthoDB" id="2310150at2759"/>
<dbReference type="InterPro" id="IPR050523">
    <property type="entry name" value="AKR_Detox_Biosynth"/>
</dbReference>
<protein>
    <submittedName>
        <fullName evidence="3">Aldo/keto reductase</fullName>
    </submittedName>
</protein>
<dbReference type="Pfam" id="PF00248">
    <property type="entry name" value="Aldo_ket_red"/>
    <property type="match status" value="1"/>
</dbReference>
<dbReference type="CDD" id="cd19075">
    <property type="entry name" value="AKR_AKR7A1-5"/>
    <property type="match status" value="1"/>
</dbReference>
<evidence type="ECO:0000313" key="3">
    <source>
        <dbReference type="EMBL" id="KAF1986698.1"/>
    </source>
</evidence>
<organism evidence="3 4">
    <name type="scientific">Aulographum hederae CBS 113979</name>
    <dbReference type="NCBI Taxonomy" id="1176131"/>
    <lineage>
        <taxon>Eukaryota</taxon>
        <taxon>Fungi</taxon>
        <taxon>Dikarya</taxon>
        <taxon>Ascomycota</taxon>
        <taxon>Pezizomycotina</taxon>
        <taxon>Dothideomycetes</taxon>
        <taxon>Pleosporomycetidae</taxon>
        <taxon>Aulographales</taxon>
        <taxon>Aulographaceae</taxon>
    </lineage>
</organism>
<evidence type="ECO:0000259" key="2">
    <source>
        <dbReference type="Pfam" id="PF00248"/>
    </source>
</evidence>
<reference evidence="3" key="1">
    <citation type="journal article" date="2020" name="Stud. Mycol.">
        <title>101 Dothideomycetes genomes: a test case for predicting lifestyles and emergence of pathogens.</title>
        <authorList>
            <person name="Haridas S."/>
            <person name="Albert R."/>
            <person name="Binder M."/>
            <person name="Bloem J."/>
            <person name="Labutti K."/>
            <person name="Salamov A."/>
            <person name="Andreopoulos B."/>
            <person name="Baker S."/>
            <person name="Barry K."/>
            <person name="Bills G."/>
            <person name="Bluhm B."/>
            <person name="Cannon C."/>
            <person name="Castanera R."/>
            <person name="Culley D."/>
            <person name="Daum C."/>
            <person name="Ezra D."/>
            <person name="Gonzalez J."/>
            <person name="Henrissat B."/>
            <person name="Kuo A."/>
            <person name="Liang C."/>
            <person name="Lipzen A."/>
            <person name="Lutzoni F."/>
            <person name="Magnuson J."/>
            <person name="Mondo S."/>
            <person name="Nolan M."/>
            <person name="Ohm R."/>
            <person name="Pangilinan J."/>
            <person name="Park H.-J."/>
            <person name="Ramirez L."/>
            <person name="Alfaro M."/>
            <person name="Sun H."/>
            <person name="Tritt A."/>
            <person name="Yoshinaga Y."/>
            <person name="Zwiers L.-H."/>
            <person name="Turgeon B."/>
            <person name="Goodwin S."/>
            <person name="Spatafora J."/>
            <person name="Crous P."/>
            <person name="Grigoriev I."/>
        </authorList>
    </citation>
    <scope>NUCLEOTIDE SEQUENCE</scope>
    <source>
        <strain evidence="3">CBS 113979</strain>
    </source>
</reference>
<evidence type="ECO:0000313" key="4">
    <source>
        <dbReference type="Proteomes" id="UP000800041"/>
    </source>
</evidence>
<dbReference type="InterPro" id="IPR036812">
    <property type="entry name" value="NAD(P)_OxRdtase_dom_sf"/>
</dbReference>
<dbReference type="EMBL" id="ML977155">
    <property type="protein sequence ID" value="KAF1986698.1"/>
    <property type="molecule type" value="Genomic_DNA"/>
</dbReference>
<accession>A0A6G1H150</accession>
<keyword evidence="1" id="KW-0560">Oxidoreductase</keyword>